<keyword evidence="2" id="KW-1185">Reference proteome</keyword>
<dbReference type="EMBL" id="JAUTXU010000052">
    <property type="protein sequence ID" value="KAK3714978.1"/>
    <property type="molecule type" value="Genomic_DNA"/>
</dbReference>
<dbReference type="Proteomes" id="UP001281147">
    <property type="component" value="Unassembled WGS sequence"/>
</dbReference>
<evidence type="ECO:0000313" key="2">
    <source>
        <dbReference type="Proteomes" id="UP001281147"/>
    </source>
</evidence>
<comment type="caution">
    <text evidence="1">The sequence shown here is derived from an EMBL/GenBank/DDBJ whole genome shotgun (WGS) entry which is preliminary data.</text>
</comment>
<reference evidence="1" key="1">
    <citation type="submission" date="2023-07" db="EMBL/GenBank/DDBJ databases">
        <title>Black Yeasts Isolated from many extreme environments.</title>
        <authorList>
            <person name="Coleine C."/>
            <person name="Stajich J.E."/>
            <person name="Selbmann L."/>
        </authorList>
    </citation>
    <scope>NUCLEOTIDE SEQUENCE</scope>
    <source>
        <strain evidence="1">CCFEE 5714</strain>
    </source>
</reference>
<protein>
    <submittedName>
        <fullName evidence="1">Uncharacterized protein</fullName>
    </submittedName>
</protein>
<gene>
    <name evidence="1" type="ORF">LTR37_007468</name>
</gene>
<name>A0ACC3NDW1_9PEZI</name>
<proteinExistence type="predicted"/>
<sequence length="93" mass="10813">MPAEVHRLYESLKSDQPIKLFIADDPDPVLVPEWALTSISSKFTTAIRHCKYPMSTTYFNGEFGVLRFPRDNLDAWKVLLFWITNRTLVNPLE</sequence>
<accession>A0ACC3NDW1</accession>
<evidence type="ECO:0000313" key="1">
    <source>
        <dbReference type="EMBL" id="KAK3714978.1"/>
    </source>
</evidence>
<organism evidence="1 2">
    <name type="scientific">Vermiconidia calcicola</name>
    <dbReference type="NCBI Taxonomy" id="1690605"/>
    <lineage>
        <taxon>Eukaryota</taxon>
        <taxon>Fungi</taxon>
        <taxon>Dikarya</taxon>
        <taxon>Ascomycota</taxon>
        <taxon>Pezizomycotina</taxon>
        <taxon>Dothideomycetes</taxon>
        <taxon>Dothideomycetidae</taxon>
        <taxon>Mycosphaerellales</taxon>
        <taxon>Extremaceae</taxon>
        <taxon>Vermiconidia</taxon>
    </lineage>
</organism>